<dbReference type="Gene3D" id="1.20.1250.20">
    <property type="entry name" value="MFS general substrate transporter like domains"/>
    <property type="match status" value="1"/>
</dbReference>
<evidence type="ECO:0000256" key="4">
    <source>
        <dbReference type="ARBA" id="ARBA00023136"/>
    </source>
</evidence>
<proteinExistence type="predicted"/>
<dbReference type="Proteomes" id="UP000887013">
    <property type="component" value="Unassembled WGS sequence"/>
</dbReference>
<evidence type="ECO:0000256" key="5">
    <source>
        <dbReference type="SAM" id="Phobius"/>
    </source>
</evidence>
<evidence type="ECO:0000256" key="3">
    <source>
        <dbReference type="ARBA" id="ARBA00022989"/>
    </source>
</evidence>
<keyword evidence="4 5" id="KW-0472">Membrane</keyword>
<dbReference type="InterPro" id="IPR020846">
    <property type="entry name" value="MFS_dom"/>
</dbReference>
<feature type="transmembrane region" description="Helical" evidence="5">
    <location>
        <begin position="481"/>
        <end position="501"/>
    </location>
</feature>
<dbReference type="PROSITE" id="PS00216">
    <property type="entry name" value="SUGAR_TRANSPORT_1"/>
    <property type="match status" value="1"/>
</dbReference>
<dbReference type="AlphaFoldDB" id="A0A8X6QM54"/>
<organism evidence="7 8">
    <name type="scientific">Nephila pilipes</name>
    <name type="common">Giant wood spider</name>
    <name type="synonym">Nephila maculata</name>
    <dbReference type="NCBI Taxonomy" id="299642"/>
    <lineage>
        <taxon>Eukaryota</taxon>
        <taxon>Metazoa</taxon>
        <taxon>Ecdysozoa</taxon>
        <taxon>Arthropoda</taxon>
        <taxon>Chelicerata</taxon>
        <taxon>Arachnida</taxon>
        <taxon>Araneae</taxon>
        <taxon>Araneomorphae</taxon>
        <taxon>Entelegynae</taxon>
        <taxon>Araneoidea</taxon>
        <taxon>Nephilidae</taxon>
        <taxon>Nephila</taxon>
    </lineage>
</organism>
<accession>A0A8X6QM54</accession>
<feature type="transmembrane region" description="Helical" evidence="5">
    <location>
        <begin position="142"/>
        <end position="161"/>
    </location>
</feature>
<keyword evidence="2 5" id="KW-0812">Transmembrane</keyword>
<comment type="caution">
    <text evidence="7">The sequence shown here is derived from an EMBL/GenBank/DDBJ whole genome shotgun (WGS) entry which is preliminary data.</text>
</comment>
<evidence type="ECO:0000313" key="7">
    <source>
        <dbReference type="EMBL" id="GFU32480.1"/>
    </source>
</evidence>
<dbReference type="OrthoDB" id="6884957at2759"/>
<dbReference type="InterPro" id="IPR036259">
    <property type="entry name" value="MFS_trans_sf"/>
</dbReference>
<dbReference type="SUPFAM" id="SSF103473">
    <property type="entry name" value="MFS general substrate transporter"/>
    <property type="match status" value="1"/>
</dbReference>
<comment type="subcellular location">
    <subcellularLocation>
        <location evidence="1">Membrane</location>
        <topology evidence="1">Multi-pass membrane protein</topology>
    </subcellularLocation>
</comment>
<feature type="transmembrane region" description="Helical" evidence="5">
    <location>
        <begin position="368"/>
        <end position="386"/>
    </location>
</feature>
<feature type="transmembrane region" description="Helical" evidence="5">
    <location>
        <begin position="334"/>
        <end position="353"/>
    </location>
</feature>
<dbReference type="InterPro" id="IPR005829">
    <property type="entry name" value="Sugar_transporter_CS"/>
</dbReference>
<dbReference type="GO" id="GO:0022857">
    <property type="term" value="F:transmembrane transporter activity"/>
    <property type="evidence" value="ECO:0007669"/>
    <property type="project" value="InterPro"/>
</dbReference>
<evidence type="ECO:0000259" key="6">
    <source>
        <dbReference type="PROSITE" id="PS50850"/>
    </source>
</evidence>
<evidence type="ECO:0000256" key="2">
    <source>
        <dbReference type="ARBA" id="ARBA00022692"/>
    </source>
</evidence>
<feature type="transmembrane region" description="Helical" evidence="5">
    <location>
        <begin position="223"/>
        <end position="243"/>
    </location>
</feature>
<dbReference type="InterPro" id="IPR011701">
    <property type="entry name" value="MFS"/>
</dbReference>
<reference evidence="7" key="1">
    <citation type="submission" date="2020-08" db="EMBL/GenBank/DDBJ databases">
        <title>Multicomponent nature underlies the extraordinary mechanical properties of spider dragline silk.</title>
        <authorList>
            <person name="Kono N."/>
            <person name="Nakamura H."/>
            <person name="Mori M."/>
            <person name="Yoshida Y."/>
            <person name="Ohtoshi R."/>
            <person name="Malay A.D."/>
            <person name="Moran D.A.P."/>
            <person name="Tomita M."/>
            <person name="Numata K."/>
            <person name="Arakawa K."/>
        </authorList>
    </citation>
    <scope>NUCLEOTIDE SEQUENCE</scope>
</reference>
<name>A0A8X6QM54_NEPPI</name>
<keyword evidence="3 5" id="KW-1133">Transmembrane helix</keyword>
<dbReference type="PROSITE" id="PS50850">
    <property type="entry name" value="MFS"/>
    <property type="match status" value="1"/>
</dbReference>
<dbReference type="Pfam" id="PF07690">
    <property type="entry name" value="MFS_1"/>
    <property type="match status" value="1"/>
</dbReference>
<feature type="transmembrane region" description="Helical" evidence="5">
    <location>
        <begin position="393"/>
        <end position="413"/>
    </location>
</feature>
<sequence length="549" mass="61394">MDFNAALQDVGDFGLYQKLLCIFLVVPSASLCALVYFTQFFTILVPDHRCKLSEEDTFQLNASALFNSSIPYEVVNGHLVPKKCEMYDVLNTSISEMGYSSNVTVNCQDGWVYDFSELYPTIATEMNWVCDNDQLPYQSQTIFYVGTSLGCVVFGLIADRFGRRPSIILSYVIACVAGIGSAFTTSFYTFNILRFFVGATIIPLSEDPYVLSLEYIGVKKRTIVIIIWSMGYILFSAICPWISYGLRDWRLLCIITSAPLAAVPLFGKFVPESASWLLTQGRKKEAVKLLKLVARINKREYPEEFGERCYDKNNENDNSNTTVLDLFRTPRLRLNSLVLAIIWFVVYCCYHTNTQNASNLGTNVYDSFTYSSLVEIPALFVILFGIDWLGRRWPVAFSSLAAGLAGLVILIIPRDAIKTHLGLALIQRVTITIVYNVIMQYSAELLPTVLRGRGLAFLRLMGTLGLYLSPSIVYLSMALPGLPLVVSGVLMLLVSAFTLTLPETLHKHLPHSIEDGEMFGKNQNLLDCPCLNKNSMDSDNEPEPATEKA</sequence>
<evidence type="ECO:0000256" key="1">
    <source>
        <dbReference type="ARBA" id="ARBA00004141"/>
    </source>
</evidence>
<feature type="domain" description="Major facilitator superfamily (MFS) profile" evidence="6">
    <location>
        <begin position="86"/>
        <end position="506"/>
    </location>
</feature>
<gene>
    <name evidence="7" type="primary">CarT</name>
    <name evidence="7" type="ORF">NPIL_15931</name>
</gene>
<keyword evidence="8" id="KW-1185">Reference proteome</keyword>
<feature type="transmembrane region" description="Helical" evidence="5">
    <location>
        <begin position="20"/>
        <end position="45"/>
    </location>
</feature>
<evidence type="ECO:0000313" key="8">
    <source>
        <dbReference type="Proteomes" id="UP000887013"/>
    </source>
</evidence>
<dbReference type="PANTHER" id="PTHR24064">
    <property type="entry name" value="SOLUTE CARRIER FAMILY 22 MEMBER"/>
    <property type="match status" value="1"/>
</dbReference>
<feature type="transmembrane region" description="Helical" evidence="5">
    <location>
        <begin position="168"/>
        <end position="186"/>
    </location>
</feature>
<dbReference type="EMBL" id="BMAW01129921">
    <property type="protein sequence ID" value="GFU32480.1"/>
    <property type="molecule type" value="Genomic_DNA"/>
</dbReference>
<dbReference type="GO" id="GO:0016020">
    <property type="term" value="C:membrane"/>
    <property type="evidence" value="ECO:0007669"/>
    <property type="project" value="UniProtKB-SubCell"/>
</dbReference>
<protein>
    <submittedName>
        <fullName evidence="7">Carcinine transporter</fullName>
    </submittedName>
</protein>